<dbReference type="OrthoDB" id="7863791at2"/>
<gene>
    <name evidence="1" type="ORF">FJU11_03370</name>
</gene>
<comment type="caution">
    <text evidence="1">The sequence shown here is derived from an EMBL/GenBank/DDBJ whole genome shotgun (WGS) entry which is preliminary data.</text>
</comment>
<protein>
    <recommendedName>
        <fullName evidence="3">SnoaL-like domain-containing protein</fullName>
    </recommendedName>
</protein>
<dbReference type="EMBL" id="VHLH01000004">
    <property type="protein sequence ID" value="TPW31251.1"/>
    <property type="molecule type" value="Genomic_DNA"/>
</dbReference>
<reference evidence="1 2" key="1">
    <citation type="submission" date="2019-06" db="EMBL/GenBank/DDBJ databases">
        <authorList>
            <person name="Li M."/>
        </authorList>
    </citation>
    <scope>NUCLEOTIDE SEQUENCE [LARGE SCALE GENOMIC DNA]</scope>
    <source>
        <strain evidence="1 2">BGMRC6574</strain>
    </source>
</reference>
<organism evidence="1 2">
    <name type="scientific">Pararhizobium mangrovi</name>
    <dbReference type="NCBI Taxonomy" id="2590452"/>
    <lineage>
        <taxon>Bacteria</taxon>
        <taxon>Pseudomonadati</taxon>
        <taxon>Pseudomonadota</taxon>
        <taxon>Alphaproteobacteria</taxon>
        <taxon>Hyphomicrobiales</taxon>
        <taxon>Rhizobiaceae</taxon>
        <taxon>Rhizobium/Agrobacterium group</taxon>
        <taxon>Pararhizobium</taxon>
    </lineage>
</organism>
<accession>A0A506UDP4</accession>
<dbReference type="Proteomes" id="UP000320314">
    <property type="component" value="Unassembled WGS sequence"/>
</dbReference>
<sequence>MIESLYNAINRHEIVRAYSYWGTDDGTVAPFKTFSEGYRGTVHARLVVGDITSDGAAGSIYFHVPVAVRTVNHDGSTIVAAGCYTVRQVDPKIQGKPPFTPLHIVSGKLLRAKGHTSNAVPTTCRE</sequence>
<proteinExistence type="predicted"/>
<dbReference type="RefSeq" id="WP_141165613.1">
    <property type="nucleotide sequence ID" value="NZ_VHLH01000004.1"/>
</dbReference>
<dbReference type="AlphaFoldDB" id="A0A506UDP4"/>
<evidence type="ECO:0008006" key="3">
    <source>
        <dbReference type="Google" id="ProtNLM"/>
    </source>
</evidence>
<keyword evidence="2" id="KW-1185">Reference proteome</keyword>
<evidence type="ECO:0000313" key="2">
    <source>
        <dbReference type="Proteomes" id="UP000320314"/>
    </source>
</evidence>
<name>A0A506UDP4_9HYPH</name>
<evidence type="ECO:0000313" key="1">
    <source>
        <dbReference type="EMBL" id="TPW31251.1"/>
    </source>
</evidence>